<sequence length="38" mass="4659">MYMTDDRHNRKDESRFKNRMLPRLSYNGHGKHICHNEA</sequence>
<dbReference type="EMBL" id="FWEV01000083">
    <property type="protein sequence ID" value="SLM29211.1"/>
    <property type="molecule type" value="Genomic_DNA"/>
</dbReference>
<reference evidence="1 2" key="1">
    <citation type="submission" date="2017-03" db="EMBL/GenBank/DDBJ databases">
        <authorList>
            <person name="Afonso C.L."/>
            <person name="Miller P.J."/>
            <person name="Scott M.A."/>
            <person name="Spackman E."/>
            <person name="Goraichik I."/>
            <person name="Dimitrov K.M."/>
            <person name="Suarez D.L."/>
            <person name="Swayne D.E."/>
        </authorList>
    </citation>
    <scope>NUCLEOTIDE SEQUENCE [LARGE SCALE GENOMIC DNA]</scope>
    <source>
        <strain evidence="1">PRJEB14757</strain>
    </source>
</reference>
<gene>
    <name evidence="1" type="ORF">MTBBW1_1730009</name>
</gene>
<evidence type="ECO:0000313" key="2">
    <source>
        <dbReference type="Proteomes" id="UP000191931"/>
    </source>
</evidence>
<protein>
    <submittedName>
        <fullName evidence="1">Uncharacterized protein</fullName>
    </submittedName>
</protein>
<name>A0A1W1H9R4_9BACT</name>
<proteinExistence type="predicted"/>
<evidence type="ECO:0000313" key="1">
    <source>
        <dbReference type="EMBL" id="SLM29211.1"/>
    </source>
</evidence>
<accession>A0A1W1H9R4</accession>
<organism evidence="1 2">
    <name type="scientific">Desulfamplus magnetovallimortis</name>
    <dbReference type="NCBI Taxonomy" id="1246637"/>
    <lineage>
        <taxon>Bacteria</taxon>
        <taxon>Pseudomonadati</taxon>
        <taxon>Thermodesulfobacteriota</taxon>
        <taxon>Desulfobacteria</taxon>
        <taxon>Desulfobacterales</taxon>
        <taxon>Desulfobacteraceae</taxon>
        <taxon>Desulfamplus</taxon>
    </lineage>
</organism>
<keyword evidence="2" id="KW-1185">Reference proteome</keyword>
<dbReference type="STRING" id="1246637.MTBBW1_1730009"/>
<dbReference type="AlphaFoldDB" id="A0A1W1H9R4"/>
<dbReference type="Proteomes" id="UP000191931">
    <property type="component" value="Unassembled WGS sequence"/>
</dbReference>